<dbReference type="GO" id="GO:0051539">
    <property type="term" value="F:4 iron, 4 sulfur cluster binding"/>
    <property type="evidence" value="ECO:0007669"/>
    <property type="project" value="UniProtKB-KW"/>
</dbReference>
<dbReference type="RefSeq" id="WP_012676044.1">
    <property type="nucleotide sequence ID" value="NC_012440.1"/>
</dbReference>
<dbReference type="KEGG" id="pmx:PERMA_0080"/>
<evidence type="ECO:0000256" key="3">
    <source>
        <dbReference type="ARBA" id="ARBA00023004"/>
    </source>
</evidence>
<dbReference type="CDD" id="cd00056">
    <property type="entry name" value="ENDO3c"/>
    <property type="match status" value="1"/>
</dbReference>
<proteinExistence type="predicted"/>
<evidence type="ECO:0000256" key="1">
    <source>
        <dbReference type="ARBA" id="ARBA00022485"/>
    </source>
</evidence>
<evidence type="ECO:0000259" key="5">
    <source>
        <dbReference type="SMART" id="SM00478"/>
    </source>
</evidence>
<evidence type="ECO:0000313" key="7">
    <source>
        <dbReference type="Proteomes" id="UP000001366"/>
    </source>
</evidence>
<reference evidence="6 7" key="1">
    <citation type="journal article" date="2009" name="J. Bacteriol.">
        <title>Complete and draft genome sequences of six members of the Aquificales.</title>
        <authorList>
            <person name="Reysenbach A.L."/>
            <person name="Hamamura N."/>
            <person name="Podar M."/>
            <person name="Griffiths E."/>
            <person name="Ferreira S."/>
            <person name="Hochstein R."/>
            <person name="Heidelberg J."/>
            <person name="Johnson J."/>
            <person name="Mead D."/>
            <person name="Pohorille A."/>
            <person name="Sarmiento M."/>
            <person name="Schweighofer K."/>
            <person name="Seshadri R."/>
            <person name="Voytek M.A."/>
        </authorList>
    </citation>
    <scope>NUCLEOTIDE SEQUENCE [LARGE SCALE GENOMIC DNA]</scope>
    <source>
        <strain evidence="7">DSM 14350 / EX-H1</strain>
    </source>
</reference>
<dbReference type="InterPro" id="IPR003265">
    <property type="entry name" value="HhH-GPD_domain"/>
</dbReference>
<dbReference type="HOGENOM" id="CLU_012862_6_0_0"/>
<keyword evidence="3" id="KW-0408">Iron</keyword>
<gene>
    <name evidence="6" type="ordered locus">PERMA_0080</name>
</gene>
<dbReference type="Gene3D" id="1.10.340.30">
    <property type="entry name" value="Hypothetical protein, domain 2"/>
    <property type="match status" value="1"/>
</dbReference>
<dbReference type="eggNOG" id="COG2231">
    <property type="taxonomic scope" value="Bacteria"/>
</dbReference>
<evidence type="ECO:0000313" key="6">
    <source>
        <dbReference type="EMBL" id="ACO03805.1"/>
    </source>
</evidence>
<dbReference type="GO" id="GO:0004519">
    <property type="term" value="F:endonuclease activity"/>
    <property type="evidence" value="ECO:0007669"/>
    <property type="project" value="UniProtKB-KW"/>
</dbReference>
<dbReference type="GO" id="GO:0046872">
    <property type="term" value="F:metal ion binding"/>
    <property type="evidence" value="ECO:0007669"/>
    <property type="project" value="UniProtKB-KW"/>
</dbReference>
<dbReference type="Pfam" id="PF00730">
    <property type="entry name" value="HhH-GPD"/>
    <property type="match status" value="1"/>
</dbReference>
<evidence type="ECO:0000256" key="4">
    <source>
        <dbReference type="ARBA" id="ARBA00023014"/>
    </source>
</evidence>
<keyword evidence="6" id="KW-0255">Endonuclease</keyword>
<evidence type="ECO:0000256" key="2">
    <source>
        <dbReference type="ARBA" id="ARBA00022723"/>
    </source>
</evidence>
<dbReference type="InterPro" id="IPR023170">
    <property type="entry name" value="HhH_base_excis_C"/>
</dbReference>
<dbReference type="SMART" id="SM00478">
    <property type="entry name" value="ENDO3c"/>
    <property type="match status" value="1"/>
</dbReference>
<keyword evidence="6" id="KW-0540">Nuclease</keyword>
<keyword evidence="2" id="KW-0479">Metal-binding</keyword>
<sequence>MEESKILEIYRTLLDFFGYQNWWPVYSDNPFVEISFGAILTQNTSWKNVEKALKNLIDEDLVDLEKVSCIHEEKLQEIIKPAGFYKRKSRTLIEFSRRFKDIEKDKITRDLLLSVKGIGKETADSILLYALNRPYFVVDAYTRRVFSRIGFFDKNLSYDEIQELFEKNLPEDTDIYKEYHALIVELGKSFCRKKPLCKDCPLFANCKFRIYNV</sequence>
<dbReference type="OrthoDB" id="9802365at2"/>
<dbReference type="GO" id="GO:0006284">
    <property type="term" value="P:base-excision repair"/>
    <property type="evidence" value="ECO:0007669"/>
    <property type="project" value="InterPro"/>
</dbReference>
<dbReference type="EMBL" id="CP001230">
    <property type="protein sequence ID" value="ACO03805.1"/>
    <property type="molecule type" value="Genomic_DNA"/>
</dbReference>
<dbReference type="STRING" id="123214.PERMA_0080"/>
<dbReference type="PANTHER" id="PTHR10359">
    <property type="entry name" value="A/G-SPECIFIC ADENINE GLYCOSYLASE/ENDONUCLEASE III"/>
    <property type="match status" value="1"/>
</dbReference>
<keyword evidence="6" id="KW-0378">Hydrolase</keyword>
<accession>C0QT63</accession>
<protein>
    <submittedName>
        <fullName evidence="6">Endonuclease III</fullName>
    </submittedName>
</protein>
<keyword evidence="4" id="KW-0411">Iron-sulfur</keyword>
<dbReference type="AlphaFoldDB" id="C0QT63"/>
<dbReference type="Gene3D" id="1.10.1670.10">
    <property type="entry name" value="Helix-hairpin-Helix base-excision DNA repair enzymes (C-terminal)"/>
    <property type="match status" value="1"/>
</dbReference>
<keyword evidence="7" id="KW-1185">Reference proteome</keyword>
<dbReference type="InterPro" id="IPR011257">
    <property type="entry name" value="DNA_glycosylase"/>
</dbReference>
<organism evidence="6 7">
    <name type="scientific">Persephonella marina (strain DSM 14350 / EX-H1)</name>
    <dbReference type="NCBI Taxonomy" id="123214"/>
    <lineage>
        <taxon>Bacteria</taxon>
        <taxon>Pseudomonadati</taxon>
        <taxon>Aquificota</taxon>
        <taxon>Aquificia</taxon>
        <taxon>Aquificales</taxon>
        <taxon>Hydrogenothermaceae</taxon>
        <taxon>Persephonella</taxon>
    </lineage>
</organism>
<dbReference type="Proteomes" id="UP000001366">
    <property type="component" value="Chromosome"/>
</dbReference>
<dbReference type="PIRSF" id="PIRSF001435">
    <property type="entry name" value="Nth"/>
    <property type="match status" value="1"/>
</dbReference>
<name>C0QT63_PERMH</name>
<dbReference type="PaxDb" id="123214-PERMA_0080"/>
<dbReference type="PANTHER" id="PTHR10359:SF19">
    <property type="entry name" value="DNA REPAIR GLYCOSYLASE MJ1434-RELATED"/>
    <property type="match status" value="1"/>
</dbReference>
<dbReference type="SUPFAM" id="SSF48150">
    <property type="entry name" value="DNA-glycosylase"/>
    <property type="match status" value="1"/>
</dbReference>
<keyword evidence="1" id="KW-0004">4Fe-4S</keyword>
<feature type="domain" description="HhH-GPD" evidence="5">
    <location>
        <begin position="40"/>
        <end position="189"/>
    </location>
</feature>